<dbReference type="EMBL" id="JAYMGO010000004">
    <property type="protein sequence ID" value="KAL1276685.1"/>
    <property type="molecule type" value="Genomic_DNA"/>
</dbReference>
<evidence type="ECO:0000256" key="1">
    <source>
        <dbReference type="SAM" id="MobiDB-lite"/>
    </source>
</evidence>
<protein>
    <recommendedName>
        <fullName evidence="2">PiggyBac transposable element-derived protein domain-containing protein</fullName>
    </recommendedName>
</protein>
<name>A0ABR3NJ94_9TELE</name>
<feature type="compositionally biased region" description="Polar residues" evidence="1">
    <location>
        <begin position="55"/>
        <end position="65"/>
    </location>
</feature>
<dbReference type="InterPro" id="IPR029526">
    <property type="entry name" value="PGBD"/>
</dbReference>
<feature type="compositionally biased region" description="Basic residues" evidence="1">
    <location>
        <begin position="37"/>
        <end position="49"/>
    </location>
</feature>
<feature type="region of interest" description="Disordered" evidence="1">
    <location>
        <begin position="245"/>
        <end position="267"/>
    </location>
</feature>
<comment type="caution">
    <text evidence="3">The sequence shown here is derived from an EMBL/GenBank/DDBJ whole genome shotgun (WGS) entry which is preliminary data.</text>
</comment>
<feature type="domain" description="PiggyBac transposable element-derived protein" evidence="2">
    <location>
        <begin position="98"/>
        <end position="207"/>
    </location>
</feature>
<dbReference type="Pfam" id="PF13843">
    <property type="entry name" value="DDE_Tnp_1_7"/>
    <property type="match status" value="1"/>
</dbReference>
<keyword evidence="4" id="KW-1185">Reference proteome</keyword>
<dbReference type="PANTHER" id="PTHR46599:SF3">
    <property type="entry name" value="PIGGYBAC TRANSPOSABLE ELEMENT-DERIVED PROTEIN 4"/>
    <property type="match status" value="1"/>
</dbReference>
<sequence>MKFGWQTAKSHILRDITSSEEETHPLPSQRGFASTRPRGRGLRRGRGMGRGRAGSSSQAEMSTSTCEERWNDVDVPDVTPPQPTFRPTKSPGPQLIRYKLFVDNFYTSPPLFYDLLQKRIWACGTVRTNRINSLDSKSPCGSIRWIRKDSLLFVQWRDTRDVFMCSTLHTGHAEDTVQRRVRDADGHWVLKDISIPPALKEYNQCMDIAVVNAFLLYKRITKSKGEVPMHQKAFRETLVEELAAAASSPAPSPTPRRTHHKPVYFSGHSTTGRLSYSVSASIDSESG</sequence>
<reference evidence="3 4" key="1">
    <citation type="submission" date="2023-09" db="EMBL/GenBank/DDBJ databases">
        <authorList>
            <person name="Wang M."/>
        </authorList>
    </citation>
    <scope>NUCLEOTIDE SEQUENCE [LARGE SCALE GENOMIC DNA]</scope>
    <source>
        <strain evidence="3">GT-2023</strain>
        <tissue evidence="3">Liver</tissue>
    </source>
</reference>
<gene>
    <name evidence="3" type="ORF">QQF64_036308</name>
</gene>
<evidence type="ECO:0000259" key="2">
    <source>
        <dbReference type="Pfam" id="PF13843"/>
    </source>
</evidence>
<evidence type="ECO:0000313" key="3">
    <source>
        <dbReference type="EMBL" id="KAL1276685.1"/>
    </source>
</evidence>
<proteinExistence type="predicted"/>
<dbReference type="PANTHER" id="PTHR46599">
    <property type="entry name" value="PIGGYBAC TRANSPOSABLE ELEMENT-DERIVED PROTEIN 4"/>
    <property type="match status" value="1"/>
</dbReference>
<accession>A0ABR3NJ94</accession>
<dbReference type="Proteomes" id="UP001558613">
    <property type="component" value="Unassembled WGS sequence"/>
</dbReference>
<organism evidence="3 4">
    <name type="scientific">Cirrhinus molitorella</name>
    <name type="common">mud carp</name>
    <dbReference type="NCBI Taxonomy" id="172907"/>
    <lineage>
        <taxon>Eukaryota</taxon>
        <taxon>Metazoa</taxon>
        <taxon>Chordata</taxon>
        <taxon>Craniata</taxon>
        <taxon>Vertebrata</taxon>
        <taxon>Euteleostomi</taxon>
        <taxon>Actinopterygii</taxon>
        <taxon>Neopterygii</taxon>
        <taxon>Teleostei</taxon>
        <taxon>Ostariophysi</taxon>
        <taxon>Cypriniformes</taxon>
        <taxon>Cyprinidae</taxon>
        <taxon>Labeoninae</taxon>
        <taxon>Labeonini</taxon>
        <taxon>Cirrhinus</taxon>
    </lineage>
</organism>
<evidence type="ECO:0000313" key="4">
    <source>
        <dbReference type="Proteomes" id="UP001558613"/>
    </source>
</evidence>
<feature type="region of interest" description="Disordered" evidence="1">
    <location>
        <begin position="15"/>
        <end position="66"/>
    </location>
</feature>